<dbReference type="Pfam" id="PF02368">
    <property type="entry name" value="Big_2"/>
    <property type="match status" value="1"/>
</dbReference>
<dbReference type="InterPro" id="IPR003343">
    <property type="entry name" value="Big_2"/>
</dbReference>
<gene>
    <name evidence="2" type="ORF">A3466_06035</name>
</gene>
<name>A0ABR5YN37_9ENTR</name>
<accession>A0ABR5YN37</accession>
<dbReference type="SMART" id="SM00635">
    <property type="entry name" value="BID_2"/>
    <property type="match status" value="1"/>
</dbReference>
<organism evidence="2 3">
    <name type="scientific">Enterobacter genomosp. S</name>
    <dbReference type="NCBI Taxonomy" id="2364151"/>
    <lineage>
        <taxon>Bacteria</taxon>
        <taxon>Pseudomonadati</taxon>
        <taxon>Pseudomonadota</taxon>
        <taxon>Gammaproteobacteria</taxon>
        <taxon>Enterobacterales</taxon>
        <taxon>Enterobacteriaceae</taxon>
        <taxon>Enterobacter</taxon>
        <taxon>Enterobacter cloacae complex</taxon>
        <taxon>Enterobacter cloacae complex clade S</taxon>
    </lineage>
</organism>
<comment type="caution">
    <text evidence="2">The sequence shown here is derived from an EMBL/GenBank/DDBJ whole genome shotgun (WGS) entry which is preliminary data.</text>
</comment>
<evidence type="ECO:0000313" key="2">
    <source>
        <dbReference type="EMBL" id="KZR31177.1"/>
    </source>
</evidence>
<protein>
    <submittedName>
        <fullName evidence="2">Phage tail protein</fullName>
    </submittedName>
</protein>
<proteinExistence type="predicted"/>
<dbReference type="Proteomes" id="UP000076880">
    <property type="component" value="Unassembled WGS sequence"/>
</dbReference>
<feature type="domain" description="BIG2" evidence="1">
    <location>
        <begin position="227"/>
        <end position="304"/>
    </location>
</feature>
<evidence type="ECO:0000313" key="3">
    <source>
        <dbReference type="Proteomes" id="UP000076880"/>
    </source>
</evidence>
<dbReference type="EMBL" id="LVVA01000020">
    <property type="protein sequence ID" value="KZR31177.1"/>
    <property type="molecule type" value="Genomic_DNA"/>
</dbReference>
<dbReference type="InterPro" id="IPR008964">
    <property type="entry name" value="Invasin/intimin_cell_adhesion"/>
</dbReference>
<keyword evidence="3" id="KW-1185">Reference proteome</keyword>
<dbReference type="RefSeq" id="WP_047056312.1">
    <property type="nucleotide sequence ID" value="NZ_LVVA01000020.1"/>
</dbReference>
<sequence length="311" mass="32693">MGFALPNGAHVYLASGYGPAITFTGATNAEHAVITVSAADDIAVGDIVHVNCNWSGIDNVIAKIDAIAENAVTLRNINTTNKNKYAAGGGSGSIRKIEEWTELPQITEVSKSGGDQNTTQIQFLSDDRQRNLNTYKSAVSQTYSIAHDSTLPVYPLLRQLDEDEETVAAYMYVPKAKENRYWAATASFDDTPATAVNEVETVSVVLNLQSPAMTFYKVDSGKTETVAVTGVSLDRPTLSIKQGATATLIATVEPSNATNKTVIWTSSDESIATVDASGKVSGIAEGNATVTGTTADGAKTATCDVTVTAAN</sequence>
<dbReference type="Gene3D" id="2.60.40.1080">
    <property type="match status" value="1"/>
</dbReference>
<evidence type="ECO:0000259" key="1">
    <source>
        <dbReference type="SMART" id="SM00635"/>
    </source>
</evidence>
<dbReference type="SUPFAM" id="SSF49373">
    <property type="entry name" value="Invasin/intimin cell-adhesion fragments"/>
    <property type="match status" value="1"/>
</dbReference>
<dbReference type="InterPro" id="IPR014918">
    <property type="entry name" value="Phage_tail_3"/>
</dbReference>
<dbReference type="Pfam" id="PF08813">
    <property type="entry name" value="Phage_tail_3"/>
    <property type="match status" value="1"/>
</dbReference>
<reference evidence="3" key="1">
    <citation type="submission" date="2016-03" db="EMBL/GenBank/DDBJ databases">
        <title>WGS of SAMN04393274.</title>
        <authorList>
            <person name="Adams M."/>
            <person name="Sutton G."/>
            <person name="Nelson K."/>
            <person name="Thaden J."/>
            <person name="Fowler V."/>
            <person name="Mccorrison J."/>
            <person name="Sanka R."/>
            <person name="Brinkac L."/>
            <person name="Nierman W."/>
        </authorList>
    </citation>
    <scope>NUCLEOTIDE SEQUENCE [LARGE SCALE GENOMIC DNA]</scope>
    <source>
        <strain evidence="3">GN06232</strain>
    </source>
</reference>